<evidence type="ECO:0008006" key="6">
    <source>
        <dbReference type="Google" id="ProtNLM"/>
    </source>
</evidence>
<dbReference type="AlphaFoldDB" id="A0A6G1J1I9"/>
<dbReference type="OrthoDB" id="3557178at2759"/>
<proteinExistence type="predicted"/>
<feature type="compositionally biased region" description="Low complexity" evidence="1">
    <location>
        <begin position="302"/>
        <end position="313"/>
    </location>
</feature>
<feature type="region of interest" description="Disordered" evidence="1">
    <location>
        <begin position="175"/>
        <end position="215"/>
    </location>
</feature>
<feature type="chain" id="PRO_5026275775" description="Mid2 domain-containing protein" evidence="3">
    <location>
        <begin position="20"/>
        <end position="391"/>
    </location>
</feature>
<feature type="compositionally biased region" description="Low complexity" evidence="1">
    <location>
        <begin position="346"/>
        <end position="357"/>
    </location>
</feature>
<feature type="compositionally biased region" description="Low complexity" evidence="1">
    <location>
        <begin position="321"/>
        <end position="338"/>
    </location>
</feature>
<feature type="region of interest" description="Disordered" evidence="1">
    <location>
        <begin position="252"/>
        <end position="391"/>
    </location>
</feature>
<keyword evidence="3" id="KW-0732">Signal</keyword>
<keyword evidence="2" id="KW-0812">Transmembrane</keyword>
<evidence type="ECO:0000256" key="3">
    <source>
        <dbReference type="SAM" id="SignalP"/>
    </source>
</evidence>
<organism evidence="4 5">
    <name type="scientific">Lentithecium fluviatile CBS 122367</name>
    <dbReference type="NCBI Taxonomy" id="1168545"/>
    <lineage>
        <taxon>Eukaryota</taxon>
        <taxon>Fungi</taxon>
        <taxon>Dikarya</taxon>
        <taxon>Ascomycota</taxon>
        <taxon>Pezizomycotina</taxon>
        <taxon>Dothideomycetes</taxon>
        <taxon>Pleosporomycetidae</taxon>
        <taxon>Pleosporales</taxon>
        <taxon>Massarineae</taxon>
        <taxon>Lentitheciaceae</taxon>
        <taxon>Lentithecium</taxon>
    </lineage>
</organism>
<dbReference type="Proteomes" id="UP000799291">
    <property type="component" value="Unassembled WGS sequence"/>
</dbReference>
<gene>
    <name evidence="4" type="ORF">K458DRAFT_388841</name>
</gene>
<evidence type="ECO:0000313" key="4">
    <source>
        <dbReference type="EMBL" id="KAF2684374.1"/>
    </source>
</evidence>
<accession>A0A6G1J1I9</accession>
<feature type="transmembrane region" description="Helical" evidence="2">
    <location>
        <begin position="220"/>
        <end position="244"/>
    </location>
</feature>
<sequence>MRAPFFLARSALFSSLGLAKVFTATPAITDPTITPAPEIPIELLKKQNNDRFIGWMSYSGIWTSRTCDLGGTYFQSGDYWRCCATSLAGCDVPLGCVAGSLVYSISTTRTSGVTTGLTTGLITIDCTSIYTADPSFTVCNTGFMYENTADPDALTNIFCGVGSWNWSYYRVRPSETSSARSSTPTSTPTTPQSTPAQSTGPLVLPTPIISPEPQKSKSKAWIAGAVVGPIAGLALIGGLLYVFLRRKKTDLQAQSPMQQPQYPGSPTAPPAQYYESQKQPNTVPYGVASHNSWASPPPPQSPTSQGSTSPLPQHNLYGPPQGQQSWQTVQQNQQMYSPPQSPPPQQNMQAQNAQMYSPHRPFSAEMDAGTFQSVGEAEMPQRGQAQAPRYT</sequence>
<evidence type="ECO:0000256" key="2">
    <source>
        <dbReference type="SAM" id="Phobius"/>
    </source>
</evidence>
<keyword evidence="2" id="KW-1133">Transmembrane helix</keyword>
<feature type="compositionally biased region" description="Polar residues" evidence="1">
    <location>
        <begin position="252"/>
        <end position="264"/>
    </location>
</feature>
<feature type="signal peptide" evidence="3">
    <location>
        <begin position="1"/>
        <end position="19"/>
    </location>
</feature>
<evidence type="ECO:0000256" key="1">
    <source>
        <dbReference type="SAM" id="MobiDB-lite"/>
    </source>
</evidence>
<dbReference type="NCBIfam" id="TIGR01167">
    <property type="entry name" value="LPXTG_anchor"/>
    <property type="match status" value="1"/>
</dbReference>
<dbReference type="EMBL" id="MU005581">
    <property type="protein sequence ID" value="KAF2684374.1"/>
    <property type="molecule type" value="Genomic_DNA"/>
</dbReference>
<evidence type="ECO:0000313" key="5">
    <source>
        <dbReference type="Proteomes" id="UP000799291"/>
    </source>
</evidence>
<feature type="compositionally biased region" description="Low complexity" evidence="1">
    <location>
        <begin position="175"/>
        <end position="199"/>
    </location>
</feature>
<name>A0A6G1J1I9_9PLEO</name>
<keyword evidence="2" id="KW-0472">Membrane</keyword>
<protein>
    <recommendedName>
        <fullName evidence="6">Mid2 domain-containing protein</fullName>
    </recommendedName>
</protein>
<keyword evidence="5" id="KW-1185">Reference proteome</keyword>
<dbReference type="CDD" id="cd12087">
    <property type="entry name" value="TM_EGFR-like"/>
    <property type="match status" value="1"/>
</dbReference>
<reference evidence="4" key="1">
    <citation type="journal article" date="2020" name="Stud. Mycol.">
        <title>101 Dothideomycetes genomes: a test case for predicting lifestyles and emergence of pathogens.</title>
        <authorList>
            <person name="Haridas S."/>
            <person name="Albert R."/>
            <person name="Binder M."/>
            <person name="Bloem J."/>
            <person name="Labutti K."/>
            <person name="Salamov A."/>
            <person name="Andreopoulos B."/>
            <person name="Baker S."/>
            <person name="Barry K."/>
            <person name="Bills G."/>
            <person name="Bluhm B."/>
            <person name="Cannon C."/>
            <person name="Castanera R."/>
            <person name="Culley D."/>
            <person name="Daum C."/>
            <person name="Ezra D."/>
            <person name="Gonzalez J."/>
            <person name="Henrissat B."/>
            <person name="Kuo A."/>
            <person name="Liang C."/>
            <person name="Lipzen A."/>
            <person name="Lutzoni F."/>
            <person name="Magnuson J."/>
            <person name="Mondo S."/>
            <person name="Nolan M."/>
            <person name="Ohm R."/>
            <person name="Pangilinan J."/>
            <person name="Park H.-J."/>
            <person name="Ramirez L."/>
            <person name="Alfaro M."/>
            <person name="Sun H."/>
            <person name="Tritt A."/>
            <person name="Yoshinaga Y."/>
            <person name="Zwiers L.-H."/>
            <person name="Turgeon B."/>
            <person name="Goodwin S."/>
            <person name="Spatafora J."/>
            <person name="Crous P."/>
            <person name="Grigoriev I."/>
        </authorList>
    </citation>
    <scope>NUCLEOTIDE SEQUENCE</scope>
    <source>
        <strain evidence="4">CBS 122367</strain>
    </source>
</reference>